<name>A0ABS7F6P6_9PROT</name>
<dbReference type="EMBL" id="JAHZUY010000082">
    <property type="protein sequence ID" value="MBW8271275.1"/>
    <property type="molecule type" value="Genomic_DNA"/>
</dbReference>
<reference evidence="2 3" key="1">
    <citation type="submission" date="2021-08" db="EMBL/GenBank/DDBJ databases">
        <title>Caldovatus sediminis gen. nov., sp. nov., a moderately thermophilic bacterium isolated from a hot spring.</title>
        <authorList>
            <person name="Hu C.-J."/>
            <person name="Li W.-J."/>
            <person name="Xian W.-D."/>
        </authorList>
    </citation>
    <scope>NUCLEOTIDE SEQUENCE [LARGE SCALE GENOMIC DNA]</scope>
    <source>
        <strain evidence="2 3">SYSU G05006</strain>
    </source>
</reference>
<protein>
    <submittedName>
        <fullName evidence="2">TSCPD domain-containing protein</fullName>
    </submittedName>
</protein>
<evidence type="ECO:0000256" key="1">
    <source>
        <dbReference type="SAM" id="MobiDB-lite"/>
    </source>
</evidence>
<keyword evidence="3" id="KW-1185">Reference proteome</keyword>
<proteinExistence type="predicted"/>
<feature type="region of interest" description="Disordered" evidence="1">
    <location>
        <begin position="211"/>
        <end position="241"/>
    </location>
</feature>
<gene>
    <name evidence="2" type="ORF">K1J50_17500</name>
</gene>
<sequence length="241" mass="24212">MGRRIAGTLWEGVALRRTRAGADPDAPPRRVALPAAWEDEDGTAAAALAALAPGAGAVTLPGLAEGWIRRLTARGRRLGLLESTDEAAALAHALRALLLARRGAPGAEVWRGDAAAEPRFVLNLPAFLEPGGGGFDATAYAEAVAVAVRTLDLLTGGGARRLRVGFADLAGLLAGLGLAYDSAEGRAVAAAVAALTRGAAEAESGRLAARHGALAPAAPSWPDPPGATPVPGLAEAARAAR</sequence>
<dbReference type="SUPFAM" id="SSF51998">
    <property type="entry name" value="PFL-like glycyl radical enzymes"/>
    <property type="match status" value="1"/>
</dbReference>
<dbReference type="Proteomes" id="UP001519924">
    <property type="component" value="Unassembled WGS sequence"/>
</dbReference>
<dbReference type="Gene3D" id="3.20.70.20">
    <property type="match status" value="1"/>
</dbReference>
<feature type="compositionally biased region" description="Pro residues" evidence="1">
    <location>
        <begin position="219"/>
        <end position="228"/>
    </location>
</feature>
<feature type="non-terminal residue" evidence="2">
    <location>
        <position position="241"/>
    </location>
</feature>
<accession>A0ABS7F6P6</accession>
<evidence type="ECO:0000313" key="2">
    <source>
        <dbReference type="EMBL" id="MBW8271275.1"/>
    </source>
</evidence>
<organism evidence="2 3">
    <name type="scientific">Caldovatus aquaticus</name>
    <dbReference type="NCBI Taxonomy" id="2865671"/>
    <lineage>
        <taxon>Bacteria</taxon>
        <taxon>Pseudomonadati</taxon>
        <taxon>Pseudomonadota</taxon>
        <taxon>Alphaproteobacteria</taxon>
        <taxon>Acetobacterales</taxon>
        <taxon>Roseomonadaceae</taxon>
        <taxon>Caldovatus</taxon>
    </lineage>
</organism>
<evidence type="ECO:0000313" key="3">
    <source>
        <dbReference type="Proteomes" id="UP001519924"/>
    </source>
</evidence>
<comment type="caution">
    <text evidence="2">The sequence shown here is derived from an EMBL/GenBank/DDBJ whole genome shotgun (WGS) entry which is preliminary data.</text>
</comment>